<sequence length="312" mass="34864">MAPNSEDSQAHATGTSSGSVLVIDHNHPLFLYSSDVSGIQIISFQLTGVENYSIWFRSRKIALLGRNKLGMVDGSCKKEMFLGLECNWERVNAIVLSWIMNSVSKSLLGGIMYASSAKVVWDDLFERFNKVDWSRTFNLHKEIATLSQGTSSVSMYYSKLKGLWEEFEALVPIPGCSCEGSKEYGVHHQNLKLFQFLMGLNDSYLQARSQILMLKPVPSVNQAYSMILSDESQRSVVANAGVLGTCPSSLQGSFDAVMYSRTSGTQNRFKKGYNLVCDFCKIKGHTRENCYKIIGYPPDFKFKKKGVSKLCI</sequence>
<evidence type="ECO:0000259" key="1">
    <source>
        <dbReference type="Pfam" id="PF14244"/>
    </source>
</evidence>
<organism evidence="2">
    <name type="scientific">Solanum chacoense</name>
    <name type="common">Chaco potato</name>
    <dbReference type="NCBI Taxonomy" id="4108"/>
    <lineage>
        <taxon>Eukaryota</taxon>
        <taxon>Viridiplantae</taxon>
        <taxon>Streptophyta</taxon>
        <taxon>Embryophyta</taxon>
        <taxon>Tracheophyta</taxon>
        <taxon>Spermatophyta</taxon>
        <taxon>Magnoliopsida</taxon>
        <taxon>eudicotyledons</taxon>
        <taxon>Gunneridae</taxon>
        <taxon>Pentapetalae</taxon>
        <taxon>asterids</taxon>
        <taxon>lamiids</taxon>
        <taxon>Solanales</taxon>
        <taxon>Solanaceae</taxon>
        <taxon>Solanoideae</taxon>
        <taxon>Solaneae</taxon>
        <taxon>Solanum</taxon>
    </lineage>
</organism>
<proteinExistence type="predicted"/>
<dbReference type="PANTHER" id="PTHR37610">
    <property type="entry name" value="CCHC-TYPE DOMAIN-CONTAINING PROTEIN"/>
    <property type="match status" value="1"/>
</dbReference>
<name>A0A0V0HX07_SOLCH</name>
<dbReference type="Pfam" id="PF14244">
    <property type="entry name" value="Retrotran_gag_3"/>
    <property type="match status" value="1"/>
</dbReference>
<dbReference type="PANTHER" id="PTHR37610:SF78">
    <property type="entry name" value="GAG-POLYPEPTIDE OF LTR COPIA-TYPE-RELATED"/>
    <property type="match status" value="1"/>
</dbReference>
<protein>
    <submittedName>
        <fullName evidence="2">Putative ovule protein</fullName>
    </submittedName>
</protein>
<dbReference type="AlphaFoldDB" id="A0A0V0HX07"/>
<feature type="domain" description="Retrotransposon Copia-like N-terminal" evidence="1">
    <location>
        <begin position="33"/>
        <end position="78"/>
    </location>
</feature>
<evidence type="ECO:0000313" key="2">
    <source>
        <dbReference type="EMBL" id="JAP24043.1"/>
    </source>
</evidence>
<dbReference type="EMBL" id="GEDG01014816">
    <property type="protein sequence ID" value="JAP24043.1"/>
    <property type="molecule type" value="Transcribed_RNA"/>
</dbReference>
<reference evidence="2" key="1">
    <citation type="submission" date="2015-12" db="EMBL/GenBank/DDBJ databases">
        <title>Gene expression during late stages of embryo sac development: a critical building block for successful pollen-pistil interactions.</title>
        <authorList>
            <person name="Liu Y."/>
            <person name="Joly V."/>
            <person name="Sabar M."/>
            <person name="Matton D.P."/>
        </authorList>
    </citation>
    <scope>NUCLEOTIDE SEQUENCE</scope>
</reference>
<accession>A0A0V0HX07</accession>
<dbReference type="InterPro" id="IPR029472">
    <property type="entry name" value="Copia-like_N"/>
</dbReference>